<accession>A0A061JGU0</accession>
<organism evidence="1 2">
    <name type="scientific">Holospora undulata HU1</name>
    <dbReference type="NCBI Taxonomy" id="1321371"/>
    <lineage>
        <taxon>Bacteria</taxon>
        <taxon>Pseudomonadati</taxon>
        <taxon>Pseudomonadota</taxon>
        <taxon>Alphaproteobacteria</taxon>
        <taxon>Holosporales</taxon>
        <taxon>Holosporaceae</taxon>
        <taxon>Holospora</taxon>
    </lineage>
</organism>
<dbReference type="EMBL" id="ARPM03000202">
    <property type="protein sequence ID" value="ETZ04403.1"/>
    <property type="molecule type" value="Genomic_DNA"/>
</dbReference>
<evidence type="ECO:0000313" key="1">
    <source>
        <dbReference type="EMBL" id="ETZ04403.1"/>
    </source>
</evidence>
<gene>
    <name evidence="1" type="ORF">K737_301240</name>
</gene>
<name>A0A061JGU0_9PROT</name>
<evidence type="ECO:0000313" key="2">
    <source>
        <dbReference type="Proteomes" id="UP000026922"/>
    </source>
</evidence>
<protein>
    <submittedName>
        <fullName evidence="1">Uncharacterized protein</fullName>
    </submittedName>
</protein>
<keyword evidence="2" id="KW-1185">Reference proteome</keyword>
<proteinExistence type="predicted"/>
<sequence>MVKGCVRSDTITGVLSPTLARRAVRFITSTKESTTSGLRVFTVFLKQKTRLRIFPRRVKKRIHFEFDQVGSNGPLNLEDKKALYPVMPR</sequence>
<reference evidence="1 2" key="1">
    <citation type="journal article" date="2013" name="Genome Announc.">
        <title>Draft Genome Sequence of Holospora undulata Strain HU1, a Micronucleus-Specific Symbiont of the Ciliate Paramecium caudatum.</title>
        <authorList>
            <person name="Dohra H."/>
            <person name="Suzuki H."/>
            <person name="Suzuki T."/>
            <person name="Tanaka K."/>
            <person name="Fujishima M."/>
        </authorList>
    </citation>
    <scope>NUCLEOTIDE SEQUENCE [LARGE SCALE GENOMIC DNA]</scope>
    <source>
        <strain evidence="1 2">HU1</strain>
    </source>
</reference>
<dbReference type="Proteomes" id="UP000026922">
    <property type="component" value="Unassembled WGS sequence"/>
</dbReference>
<comment type="caution">
    <text evidence="1">The sequence shown here is derived from an EMBL/GenBank/DDBJ whole genome shotgun (WGS) entry which is preliminary data.</text>
</comment>
<dbReference type="AlphaFoldDB" id="A0A061JGU0"/>